<keyword evidence="1" id="KW-0812">Transmembrane</keyword>
<organism evidence="2 3">
    <name type="scientific">Gaoshiqia sediminis</name>
    <dbReference type="NCBI Taxonomy" id="2986998"/>
    <lineage>
        <taxon>Bacteria</taxon>
        <taxon>Pseudomonadati</taxon>
        <taxon>Bacteroidota</taxon>
        <taxon>Bacteroidia</taxon>
        <taxon>Marinilabiliales</taxon>
        <taxon>Prolixibacteraceae</taxon>
        <taxon>Gaoshiqia</taxon>
    </lineage>
</organism>
<dbReference type="AlphaFoldDB" id="A0AA41Y740"/>
<dbReference type="EMBL" id="JAPAAF010000011">
    <property type="protein sequence ID" value="MCW0483075.1"/>
    <property type="molecule type" value="Genomic_DNA"/>
</dbReference>
<reference evidence="2" key="1">
    <citation type="submission" date="2022-10" db="EMBL/GenBank/DDBJ databases">
        <title>Gaoshiqiia sediminis gen. nov., sp. nov., isolated from coastal sediment.</title>
        <authorList>
            <person name="Yu W.X."/>
            <person name="Mu D.S."/>
            <person name="Du J.Z."/>
            <person name="Liang Y.Q."/>
        </authorList>
    </citation>
    <scope>NUCLEOTIDE SEQUENCE</scope>
    <source>
        <strain evidence="2">A06</strain>
    </source>
</reference>
<accession>A0AA41Y740</accession>
<dbReference type="InterPro" id="IPR045692">
    <property type="entry name" value="DUF6057"/>
</dbReference>
<gene>
    <name evidence="2" type="ORF">N2K84_10065</name>
</gene>
<keyword evidence="1" id="KW-0472">Membrane</keyword>
<keyword evidence="3" id="KW-1185">Reference proteome</keyword>
<protein>
    <submittedName>
        <fullName evidence="2">DUF6057 family protein</fullName>
    </submittedName>
</protein>
<keyword evidence="1" id="KW-1133">Transmembrane helix</keyword>
<dbReference type="Proteomes" id="UP001163821">
    <property type="component" value="Unassembled WGS sequence"/>
</dbReference>
<feature type="transmembrane region" description="Helical" evidence="1">
    <location>
        <begin position="74"/>
        <end position="92"/>
    </location>
</feature>
<evidence type="ECO:0000256" key="1">
    <source>
        <dbReference type="SAM" id="Phobius"/>
    </source>
</evidence>
<feature type="transmembrane region" description="Helical" evidence="1">
    <location>
        <begin position="157"/>
        <end position="183"/>
    </location>
</feature>
<feature type="transmembrane region" description="Helical" evidence="1">
    <location>
        <begin position="270"/>
        <end position="289"/>
    </location>
</feature>
<name>A0AA41Y740_9BACT</name>
<comment type="caution">
    <text evidence="2">The sequence shown here is derived from an EMBL/GenBank/DDBJ whole genome shotgun (WGS) entry which is preliminary data.</text>
</comment>
<sequence length="594" mass="69010">MTKNNLLSRILKTDQLLTFAFGLVVYLFFSLGYAYHLHYQEQFQLFLFTTDYLAQYVGYPGGISDYLGNFITQFYFYSSIGAILLAIMLTLLQRMVWSVAQKLGTATYWIPLSFVPPVLYWSLLCDESYLAGGLVAILSVSAFIRTYLAVKNPRNRIIFTLLSVPALYWLAGGAFLLLPLFVLTREMMSKMMKPLAFSIFSAFLIGLSIVLPYLTKQFLVQFPFTKLLIGATYYRYPVVIPYSVAIVGLLIVFLPFLSKLLSSKLQPQRPAFWLAVQLLFLVSGSYFLLSKTADLNKEEVMEYDFHARTRRWGRILEKADRQAPTSPLSVTCLNLALAKQDLLGERMFHYYQNGIGGLLPDFTRDFTIPTILGEVYYHLGFINTAQRLAFEAMEALPDYQKSARSVMRLAETNLINGNYELAGKYLRLLQKTFYYRKWATNTLQATKKETLIEEHPEWGLLRKMRTQEDFLFSEGEKEMMLGTVFMQNQENKMAFEYLMACCLLKKDLQHFMEYYPVEKALNYRVVPKSYQEALIYVWGLSHNDPTQSIPYPISNSVKMRVKNYANIYTTRQNPEQLLRNDYSDTYWYYLHFRN</sequence>
<feature type="transmembrane region" description="Helical" evidence="1">
    <location>
        <begin position="129"/>
        <end position="150"/>
    </location>
</feature>
<feature type="transmembrane region" description="Helical" evidence="1">
    <location>
        <begin position="16"/>
        <end position="35"/>
    </location>
</feature>
<dbReference type="Pfam" id="PF19529">
    <property type="entry name" value="DUF6057"/>
    <property type="match status" value="1"/>
</dbReference>
<evidence type="ECO:0000313" key="3">
    <source>
        <dbReference type="Proteomes" id="UP001163821"/>
    </source>
</evidence>
<proteinExistence type="predicted"/>
<feature type="transmembrane region" description="Helical" evidence="1">
    <location>
        <begin position="195"/>
        <end position="215"/>
    </location>
</feature>
<feature type="transmembrane region" description="Helical" evidence="1">
    <location>
        <begin position="104"/>
        <end position="123"/>
    </location>
</feature>
<evidence type="ECO:0000313" key="2">
    <source>
        <dbReference type="EMBL" id="MCW0483075.1"/>
    </source>
</evidence>
<feature type="transmembrane region" description="Helical" evidence="1">
    <location>
        <begin position="236"/>
        <end position="258"/>
    </location>
</feature>
<dbReference type="RefSeq" id="WP_282591676.1">
    <property type="nucleotide sequence ID" value="NZ_JAPAAF010000011.1"/>
</dbReference>